<dbReference type="InterPro" id="IPR057425">
    <property type="entry name" value="DUF2921_N"/>
</dbReference>
<keyword evidence="8 10" id="KW-1133">Transmembrane helix</keyword>
<comment type="subcellular location">
    <subcellularLocation>
        <location evidence="2">Endomembrane system</location>
        <topology evidence="2">Multi-pass membrane protein</topology>
    </subcellularLocation>
</comment>
<dbReference type="STRING" id="3988.B9SRZ6"/>
<comment type="catalytic activity">
    <reaction evidence="1">
        <text>S-ubiquitinyl-[E2 ubiquitin-conjugating enzyme]-L-cysteine + [acceptor protein]-L-lysine = [E2 ubiquitin-conjugating enzyme]-L-cysteine + N(6)-ubiquitinyl-[acceptor protein]-L-lysine.</text>
        <dbReference type="EC" id="2.3.2.27"/>
    </reaction>
</comment>
<protein>
    <recommendedName>
        <fullName evidence="4">RING-type E3 ubiquitin transferase</fullName>
        <ecNumber evidence="4">2.3.2.27</ecNumber>
    </recommendedName>
</protein>
<comment type="pathway">
    <text evidence="3">Protein modification; protein ubiquitination.</text>
</comment>
<feature type="transmembrane region" description="Helical" evidence="10">
    <location>
        <begin position="349"/>
        <end position="371"/>
    </location>
</feature>
<dbReference type="PANTHER" id="PTHR33389:SF18">
    <property type="entry name" value="OS01G0677900 PROTEIN"/>
    <property type="match status" value="1"/>
</dbReference>
<evidence type="ECO:0000256" key="8">
    <source>
        <dbReference type="ARBA" id="ARBA00022989"/>
    </source>
</evidence>
<keyword evidence="9 10" id="KW-0472">Membrane</keyword>
<feature type="transmembrane region" description="Helical" evidence="10">
    <location>
        <begin position="232"/>
        <end position="252"/>
    </location>
</feature>
<dbReference type="GO" id="GO:0061630">
    <property type="term" value="F:ubiquitin protein ligase activity"/>
    <property type="evidence" value="ECO:0007669"/>
    <property type="project" value="UniProtKB-EC"/>
</dbReference>
<feature type="domain" description="SWEET-like" evidence="11">
    <location>
        <begin position="106"/>
        <end position="385"/>
    </location>
</feature>
<accession>B9SRZ6</accession>
<keyword evidence="7" id="KW-0833">Ubl conjugation pathway</keyword>
<evidence type="ECO:0000256" key="3">
    <source>
        <dbReference type="ARBA" id="ARBA00004906"/>
    </source>
</evidence>
<gene>
    <name evidence="13" type="ORF">RCOM_0519500</name>
</gene>
<sequence length="403" mass="46099">MNVSYKMSLTSFNVASKGYEQFQVSAEGVYDGETGVMCMVGCKFLDLNNQISRNDSVDCEILVNVQFPPMNSKDYIKGCIESRKAKTSPLCFESLSFSAVPFYSCTDSIWRMDLEIFMASVSNTILCVSVGYQILYMKKHSSVFPISLFMLVILTFGQMIPLVLNFEALFLPKRNHQSYLLQGGGWLELNEVIVRVITMAAFVLQLRLLQLVWSARSSDGNQKALWIAEKKTLYVCLPLYVAGGLIALSVNWKNYKLGNEMNSTSFYRHQQSLWMDLRSYAGLVLDGFLFPQILYNVFHNSRENTLSCLFYIGTTSVRLLPHGYDLHRAHYYGDDFDWSYMYADRAADYYSTAWDVLIPLGVLAFAAIIYLHQRNGGRCFLPKRFKELEGYEKVPVVSDPWRL</sequence>
<dbReference type="InParanoid" id="B9SRZ6"/>
<evidence type="ECO:0000256" key="1">
    <source>
        <dbReference type="ARBA" id="ARBA00000900"/>
    </source>
</evidence>
<evidence type="ECO:0000256" key="2">
    <source>
        <dbReference type="ARBA" id="ARBA00004127"/>
    </source>
</evidence>
<dbReference type="EC" id="2.3.2.27" evidence="4"/>
<dbReference type="GO" id="GO:0012505">
    <property type="term" value="C:endomembrane system"/>
    <property type="evidence" value="ECO:0007669"/>
    <property type="project" value="UniProtKB-SubCell"/>
</dbReference>
<dbReference type="eggNOG" id="ENOG502QS79">
    <property type="taxonomic scope" value="Eukaryota"/>
</dbReference>
<keyword evidence="14" id="KW-1185">Reference proteome</keyword>
<keyword evidence="6 10" id="KW-0812">Transmembrane</keyword>
<feature type="transmembrane region" description="Helical" evidence="10">
    <location>
        <begin position="148"/>
        <end position="171"/>
    </location>
</feature>
<evidence type="ECO:0000256" key="9">
    <source>
        <dbReference type="ARBA" id="ARBA00023136"/>
    </source>
</evidence>
<evidence type="ECO:0000256" key="4">
    <source>
        <dbReference type="ARBA" id="ARBA00012483"/>
    </source>
</evidence>
<name>B9SRZ6_RICCO</name>
<dbReference type="EMBL" id="EQ974105">
    <property type="protein sequence ID" value="EEF33587.1"/>
    <property type="molecule type" value="Genomic_DNA"/>
</dbReference>
<dbReference type="InterPro" id="IPR021319">
    <property type="entry name" value="DUF2921"/>
</dbReference>
<evidence type="ECO:0000313" key="14">
    <source>
        <dbReference type="Proteomes" id="UP000008311"/>
    </source>
</evidence>
<evidence type="ECO:0000259" key="11">
    <source>
        <dbReference type="Pfam" id="PF11145"/>
    </source>
</evidence>
<dbReference type="Pfam" id="PF11145">
    <property type="entry name" value="DUF2921"/>
    <property type="match status" value="1"/>
</dbReference>
<proteinExistence type="predicted"/>
<evidence type="ECO:0000259" key="12">
    <source>
        <dbReference type="Pfam" id="PF25333"/>
    </source>
</evidence>
<dbReference type="Proteomes" id="UP000008311">
    <property type="component" value="Unassembled WGS sequence"/>
</dbReference>
<reference evidence="14" key="1">
    <citation type="journal article" date="2010" name="Nat. Biotechnol.">
        <title>Draft genome sequence of the oilseed species Ricinus communis.</title>
        <authorList>
            <person name="Chan A.P."/>
            <person name="Crabtree J."/>
            <person name="Zhao Q."/>
            <person name="Lorenzi H."/>
            <person name="Orvis J."/>
            <person name="Puiu D."/>
            <person name="Melake-Berhan A."/>
            <person name="Jones K.M."/>
            <person name="Redman J."/>
            <person name="Chen G."/>
            <person name="Cahoon E.B."/>
            <person name="Gedil M."/>
            <person name="Stanke M."/>
            <person name="Haas B.J."/>
            <person name="Wortman J.R."/>
            <person name="Fraser-Liggett C.M."/>
            <person name="Ravel J."/>
            <person name="Rabinowicz P.D."/>
        </authorList>
    </citation>
    <scope>NUCLEOTIDE SEQUENCE [LARGE SCALE GENOMIC DNA]</scope>
    <source>
        <strain evidence="14">cv. Hale</strain>
    </source>
</reference>
<dbReference type="AlphaFoldDB" id="B9SRZ6"/>
<feature type="domain" description="DUF2921" evidence="12">
    <location>
        <begin position="2"/>
        <end position="96"/>
    </location>
</feature>
<organism evidence="13 14">
    <name type="scientific">Ricinus communis</name>
    <name type="common">Castor bean</name>
    <dbReference type="NCBI Taxonomy" id="3988"/>
    <lineage>
        <taxon>Eukaryota</taxon>
        <taxon>Viridiplantae</taxon>
        <taxon>Streptophyta</taxon>
        <taxon>Embryophyta</taxon>
        <taxon>Tracheophyta</taxon>
        <taxon>Spermatophyta</taxon>
        <taxon>Magnoliopsida</taxon>
        <taxon>eudicotyledons</taxon>
        <taxon>Gunneridae</taxon>
        <taxon>Pentapetalae</taxon>
        <taxon>rosids</taxon>
        <taxon>fabids</taxon>
        <taxon>Malpighiales</taxon>
        <taxon>Euphorbiaceae</taxon>
        <taxon>Acalyphoideae</taxon>
        <taxon>Acalypheae</taxon>
        <taxon>Ricinus</taxon>
    </lineage>
</organism>
<evidence type="ECO:0000256" key="6">
    <source>
        <dbReference type="ARBA" id="ARBA00022692"/>
    </source>
</evidence>
<keyword evidence="5" id="KW-0808">Transferase</keyword>
<evidence type="ECO:0000256" key="10">
    <source>
        <dbReference type="SAM" id="Phobius"/>
    </source>
</evidence>
<evidence type="ECO:0000256" key="7">
    <source>
        <dbReference type="ARBA" id="ARBA00022786"/>
    </source>
</evidence>
<feature type="transmembrane region" description="Helical" evidence="10">
    <location>
        <begin position="116"/>
        <end position="136"/>
    </location>
</feature>
<dbReference type="Pfam" id="PF25333">
    <property type="entry name" value="DUF2921_N"/>
    <property type="match status" value="1"/>
</dbReference>
<evidence type="ECO:0000313" key="13">
    <source>
        <dbReference type="EMBL" id="EEF33587.1"/>
    </source>
</evidence>
<evidence type="ECO:0000256" key="5">
    <source>
        <dbReference type="ARBA" id="ARBA00022679"/>
    </source>
</evidence>
<dbReference type="PANTHER" id="PTHR33389">
    <property type="entry name" value="FAMILY PROTEIN, PUTATIVE (DUF2921)-RELATED"/>
    <property type="match status" value="1"/>
</dbReference>